<evidence type="ECO:0000313" key="2">
    <source>
        <dbReference type="Proteomes" id="UP000265618"/>
    </source>
</evidence>
<accession>A0A9K3D7D7</accession>
<comment type="caution">
    <text evidence="1">The sequence shown here is derived from an EMBL/GenBank/DDBJ whole genome shotgun (WGS) entry which is preliminary data.</text>
</comment>
<dbReference type="AlphaFoldDB" id="A0A9K3D7D7"/>
<dbReference type="Proteomes" id="UP000265618">
    <property type="component" value="Unassembled WGS sequence"/>
</dbReference>
<keyword evidence="2" id="KW-1185">Reference proteome</keyword>
<proteinExistence type="predicted"/>
<feature type="non-terminal residue" evidence="1">
    <location>
        <position position="1"/>
    </location>
</feature>
<gene>
    <name evidence="1" type="ORF">KIPB_013395</name>
</gene>
<evidence type="ECO:0000313" key="1">
    <source>
        <dbReference type="EMBL" id="GIQ90558.1"/>
    </source>
</evidence>
<name>A0A9K3D7D7_9EUKA</name>
<sequence length="75" mass="8173">DEADRVLDWSVSVVRGMFGAWRGVLQGGVSVDPTSRDWPAWTKAAKLVLKLCAVLSEDISARDLYASHSEPLALC</sequence>
<dbReference type="EMBL" id="BDIP01006331">
    <property type="protein sequence ID" value="GIQ90558.1"/>
    <property type="molecule type" value="Genomic_DNA"/>
</dbReference>
<protein>
    <submittedName>
        <fullName evidence="1">Uncharacterized protein</fullName>
    </submittedName>
</protein>
<reference evidence="1 2" key="1">
    <citation type="journal article" date="2018" name="PLoS ONE">
        <title>The draft genome of Kipferlia bialata reveals reductive genome evolution in fornicate parasites.</title>
        <authorList>
            <person name="Tanifuji G."/>
            <person name="Takabayashi S."/>
            <person name="Kume K."/>
            <person name="Takagi M."/>
            <person name="Nakayama T."/>
            <person name="Kamikawa R."/>
            <person name="Inagaki Y."/>
            <person name="Hashimoto T."/>
        </authorList>
    </citation>
    <scope>NUCLEOTIDE SEQUENCE [LARGE SCALE GENOMIC DNA]</scope>
    <source>
        <strain evidence="1">NY0173</strain>
    </source>
</reference>
<organism evidence="1 2">
    <name type="scientific">Kipferlia bialata</name>
    <dbReference type="NCBI Taxonomy" id="797122"/>
    <lineage>
        <taxon>Eukaryota</taxon>
        <taxon>Metamonada</taxon>
        <taxon>Carpediemonas-like organisms</taxon>
        <taxon>Kipferlia</taxon>
    </lineage>
</organism>
<feature type="non-terminal residue" evidence="1">
    <location>
        <position position="75"/>
    </location>
</feature>